<keyword evidence="2" id="KW-1185">Reference proteome</keyword>
<dbReference type="EMBL" id="BMUU01000011">
    <property type="protein sequence ID" value="GGY54359.1"/>
    <property type="molecule type" value="Genomic_DNA"/>
</dbReference>
<sequence length="63" mass="6388">MDALVSAAVRPGPALHRPALPWLPLVRRAAAQGAGRAPANLTRVMAAYGSPTVPAASAFQSAL</sequence>
<comment type="caution">
    <text evidence="1">The sequence shown here is derived from an EMBL/GenBank/DDBJ whole genome shotgun (WGS) entry which is preliminary data.</text>
</comment>
<evidence type="ECO:0000313" key="1">
    <source>
        <dbReference type="EMBL" id="GGY54359.1"/>
    </source>
</evidence>
<proteinExistence type="predicted"/>
<gene>
    <name evidence="1" type="ORF">GCM10010326_55830</name>
</gene>
<evidence type="ECO:0000313" key="2">
    <source>
        <dbReference type="Proteomes" id="UP000600946"/>
    </source>
</evidence>
<dbReference type="GeneID" id="96293502"/>
<dbReference type="RefSeq" id="WP_161245620.1">
    <property type="nucleotide sequence ID" value="NZ_BMUU01000011.1"/>
</dbReference>
<name>A0ABQ3AKQ1_9ACTN</name>
<accession>A0ABQ3AKQ1</accession>
<dbReference type="Proteomes" id="UP000600946">
    <property type="component" value="Unassembled WGS sequence"/>
</dbReference>
<reference evidence="2" key="1">
    <citation type="journal article" date="2019" name="Int. J. Syst. Evol. Microbiol.">
        <title>The Global Catalogue of Microorganisms (GCM) 10K type strain sequencing project: providing services to taxonomists for standard genome sequencing and annotation.</title>
        <authorList>
            <consortium name="The Broad Institute Genomics Platform"/>
            <consortium name="The Broad Institute Genome Sequencing Center for Infectious Disease"/>
            <person name="Wu L."/>
            <person name="Ma J."/>
        </authorList>
    </citation>
    <scope>NUCLEOTIDE SEQUENCE [LARGE SCALE GENOMIC DNA]</scope>
    <source>
        <strain evidence="2">JCM 4594</strain>
    </source>
</reference>
<organism evidence="1 2">
    <name type="scientific">Streptomyces xanthochromogenes</name>
    <dbReference type="NCBI Taxonomy" id="67384"/>
    <lineage>
        <taxon>Bacteria</taxon>
        <taxon>Bacillati</taxon>
        <taxon>Actinomycetota</taxon>
        <taxon>Actinomycetes</taxon>
        <taxon>Kitasatosporales</taxon>
        <taxon>Streptomycetaceae</taxon>
        <taxon>Streptomyces</taxon>
    </lineage>
</organism>
<protein>
    <submittedName>
        <fullName evidence="1">Uncharacterized protein</fullName>
    </submittedName>
</protein>